<organism evidence="2 3">
    <name type="scientific">Burkholderia multivorans CGD2</name>
    <dbReference type="NCBI Taxonomy" id="513052"/>
    <lineage>
        <taxon>Bacteria</taxon>
        <taxon>Pseudomonadati</taxon>
        <taxon>Pseudomonadota</taxon>
        <taxon>Betaproteobacteria</taxon>
        <taxon>Burkholderiales</taxon>
        <taxon>Burkholderiaceae</taxon>
        <taxon>Burkholderia</taxon>
        <taxon>Burkholderia cepacia complex</taxon>
    </lineage>
</organism>
<evidence type="ECO:0000259" key="1">
    <source>
        <dbReference type="Pfam" id="PF13460"/>
    </source>
</evidence>
<evidence type="ECO:0000313" key="3">
    <source>
        <dbReference type="Proteomes" id="UP000004535"/>
    </source>
</evidence>
<sequence length="257" mass="27895">MIEHPSKVLVVGATGSIGRWVVSEALAEGYAVRALVRDTSRARKLPPGAEQVVGDLTRPETLAAAVEGIDAVVFTHGGDGEGRDAAERVDYGGVRNVLEALGSRPARIALMTLVGVTNRASTYRACDWKRRAERLVRASGRPYTIVRPGWFDYNAADQLRLVARQGDTRWNNGPADGVVSRRQLAQVLVHSLSSAAADHKTFELDSEHGPATTDFDAFFAALEADASRALDAVRDVHNMPLAEEPVQFRQDLERIAT</sequence>
<accession>B9BUI3</accession>
<dbReference type="AlphaFoldDB" id="B9BUI3"/>
<protein>
    <submittedName>
        <fullName evidence="2">NAD-dependent epimerase/dehydratase</fullName>
    </submittedName>
</protein>
<dbReference type="Proteomes" id="UP000004535">
    <property type="component" value="Unassembled WGS sequence"/>
</dbReference>
<dbReference type="InterPro" id="IPR016040">
    <property type="entry name" value="NAD(P)-bd_dom"/>
</dbReference>
<dbReference type="Gene3D" id="3.40.50.720">
    <property type="entry name" value="NAD(P)-binding Rossmann-like Domain"/>
    <property type="match status" value="1"/>
</dbReference>
<evidence type="ECO:0000313" key="2">
    <source>
        <dbReference type="EMBL" id="EEE05480.1"/>
    </source>
</evidence>
<comment type="caution">
    <text evidence="2">The sequence shown here is derived from an EMBL/GenBank/DDBJ whole genome shotgun (WGS) entry which is preliminary data.</text>
</comment>
<gene>
    <name evidence="2" type="ORF">BURMUCGD2_3723</name>
</gene>
<reference evidence="2 3" key="1">
    <citation type="journal article" date="2012" name="J. Bacteriol.">
        <title>Draft Genome Sequence Determination for Cystic Fibrosis and Chronic Granulomatous Disease Burkholderia multivorans Isolates.</title>
        <authorList>
            <person name="Varga J.J."/>
            <person name="Losada L."/>
            <person name="Zelazny A.M."/>
            <person name="Brinkac L."/>
            <person name="Harkins D."/>
            <person name="Radune D."/>
            <person name="Hostetler J."/>
            <person name="Sampaio E.P."/>
            <person name="Ronning C.M."/>
            <person name="Nierman W.C."/>
            <person name="Greenberg D.E."/>
            <person name="Holland S.M."/>
            <person name="Goldberg J.B."/>
        </authorList>
    </citation>
    <scope>NUCLEOTIDE SEQUENCE [LARGE SCALE GENOMIC DNA]</scope>
    <source>
        <strain evidence="2 3">CGD2</strain>
    </source>
</reference>
<feature type="domain" description="NAD(P)-binding" evidence="1">
    <location>
        <begin position="12"/>
        <end position="193"/>
    </location>
</feature>
<name>B9BUI3_9BURK</name>
<dbReference type="CDD" id="cd05243">
    <property type="entry name" value="SDR_a5"/>
    <property type="match status" value="1"/>
</dbReference>
<dbReference type="InterPro" id="IPR036291">
    <property type="entry name" value="NAD(P)-bd_dom_sf"/>
</dbReference>
<dbReference type="PANTHER" id="PTHR15020:SF11">
    <property type="entry name" value="OS06G0360300 PROTEIN"/>
    <property type="match status" value="1"/>
</dbReference>
<dbReference type="SUPFAM" id="SSF51735">
    <property type="entry name" value="NAD(P)-binding Rossmann-fold domains"/>
    <property type="match status" value="1"/>
</dbReference>
<dbReference type="RefSeq" id="WP_006406728.1">
    <property type="nucleotide sequence ID" value="NZ_ACFC01000009.1"/>
</dbReference>
<dbReference type="EMBL" id="ACFC01000009">
    <property type="protein sequence ID" value="EEE05480.1"/>
    <property type="molecule type" value="Genomic_DNA"/>
</dbReference>
<dbReference type="PANTHER" id="PTHR15020">
    <property type="entry name" value="FLAVIN REDUCTASE-RELATED"/>
    <property type="match status" value="1"/>
</dbReference>
<proteinExistence type="predicted"/>
<dbReference type="Pfam" id="PF13460">
    <property type="entry name" value="NAD_binding_10"/>
    <property type="match status" value="1"/>
</dbReference>